<sequence>MNVLHSAFLNSTSLSHDAARPVTRSIFPRDAHALIYRPARSPMTSAPLRRREWKLRFERRSPLRIEPLMGWTEDDDPLAQVELSFPSAKSAIAYANRQGLSYTMLGSPGRDPELRAIPHDPAKRPIDTAAHRDATATPTRSQEAA</sequence>
<feature type="region of interest" description="Disordered" evidence="7">
    <location>
        <begin position="104"/>
        <end position="145"/>
    </location>
</feature>
<dbReference type="Gene3D" id="3.30.160.190">
    <property type="entry name" value="atu1810 like domain"/>
    <property type="match status" value="1"/>
</dbReference>
<evidence type="ECO:0000256" key="3">
    <source>
        <dbReference type="ARBA" id="ARBA00022660"/>
    </source>
</evidence>
<dbReference type="Proteomes" id="UP000199184">
    <property type="component" value="Unassembled WGS sequence"/>
</dbReference>
<evidence type="ECO:0000256" key="5">
    <source>
        <dbReference type="ARBA" id="ARBA00022982"/>
    </source>
</evidence>
<proteinExistence type="predicted"/>
<protein>
    <submittedName>
        <fullName evidence="8">ETC complex I subunit conserved region</fullName>
    </submittedName>
</protein>
<dbReference type="GO" id="GO:0022900">
    <property type="term" value="P:electron transport chain"/>
    <property type="evidence" value="ECO:0007669"/>
    <property type="project" value="InterPro"/>
</dbReference>
<evidence type="ECO:0000256" key="6">
    <source>
        <dbReference type="ARBA" id="ARBA00023136"/>
    </source>
</evidence>
<dbReference type="RefSeq" id="WP_091956019.1">
    <property type="nucleotide sequence ID" value="NZ_FMAI01000003.1"/>
</dbReference>
<evidence type="ECO:0000256" key="7">
    <source>
        <dbReference type="SAM" id="MobiDB-lite"/>
    </source>
</evidence>
<keyword evidence="6" id="KW-0472">Membrane</keyword>
<gene>
    <name evidence="8" type="ORF">GA0061098_1003152</name>
</gene>
<keyword evidence="3" id="KW-0679">Respiratory chain</keyword>
<dbReference type="InterPro" id="IPR038532">
    <property type="entry name" value="NDUFS4-like_sf"/>
</dbReference>
<keyword evidence="9" id="KW-1185">Reference proteome</keyword>
<evidence type="ECO:0000313" key="9">
    <source>
        <dbReference type="Proteomes" id="UP000199184"/>
    </source>
</evidence>
<accession>A0A1C3V275</accession>
<name>A0A1C3V275_9BRAD</name>
<organism evidence="8 9">
    <name type="scientific">Bradyrhizobium shewense</name>
    <dbReference type="NCBI Taxonomy" id="1761772"/>
    <lineage>
        <taxon>Bacteria</taxon>
        <taxon>Pseudomonadati</taxon>
        <taxon>Pseudomonadota</taxon>
        <taxon>Alphaproteobacteria</taxon>
        <taxon>Hyphomicrobiales</taxon>
        <taxon>Nitrobacteraceae</taxon>
        <taxon>Bradyrhizobium</taxon>
    </lineage>
</organism>
<feature type="compositionally biased region" description="Polar residues" evidence="7">
    <location>
        <begin position="136"/>
        <end position="145"/>
    </location>
</feature>
<evidence type="ECO:0000256" key="1">
    <source>
        <dbReference type="ARBA" id="ARBA00004370"/>
    </source>
</evidence>
<keyword evidence="4" id="KW-0809">Transit peptide</keyword>
<feature type="compositionally biased region" description="Basic and acidic residues" evidence="7">
    <location>
        <begin position="110"/>
        <end position="134"/>
    </location>
</feature>
<dbReference type="GO" id="GO:0016020">
    <property type="term" value="C:membrane"/>
    <property type="evidence" value="ECO:0007669"/>
    <property type="project" value="UniProtKB-SubCell"/>
</dbReference>
<dbReference type="AlphaFoldDB" id="A0A1C3V275"/>
<evidence type="ECO:0000313" key="8">
    <source>
        <dbReference type="EMBL" id="SCB21870.1"/>
    </source>
</evidence>
<keyword evidence="5" id="KW-0249">Electron transport</keyword>
<reference evidence="9" key="1">
    <citation type="submission" date="2016-08" db="EMBL/GenBank/DDBJ databases">
        <authorList>
            <person name="Varghese N."/>
            <person name="Submissions Spin"/>
        </authorList>
    </citation>
    <scope>NUCLEOTIDE SEQUENCE [LARGE SCALE GENOMIC DNA]</scope>
    <source>
        <strain evidence="9">ERR11</strain>
    </source>
</reference>
<keyword evidence="2" id="KW-0813">Transport</keyword>
<evidence type="ECO:0000256" key="2">
    <source>
        <dbReference type="ARBA" id="ARBA00022448"/>
    </source>
</evidence>
<dbReference type="EMBL" id="FMAI01000003">
    <property type="protein sequence ID" value="SCB21870.1"/>
    <property type="molecule type" value="Genomic_DNA"/>
</dbReference>
<dbReference type="InterPro" id="IPR006885">
    <property type="entry name" value="NADH_UbQ_FeS_4_mit-like"/>
</dbReference>
<comment type="subcellular location">
    <subcellularLocation>
        <location evidence="1">Membrane</location>
    </subcellularLocation>
</comment>
<evidence type="ECO:0000256" key="4">
    <source>
        <dbReference type="ARBA" id="ARBA00022946"/>
    </source>
</evidence>
<dbReference type="Pfam" id="PF04800">
    <property type="entry name" value="NDUS4"/>
    <property type="match status" value="1"/>
</dbReference>